<comment type="caution">
    <text evidence="1">The sequence shown here is derived from an EMBL/GenBank/DDBJ whole genome shotgun (WGS) entry which is preliminary data.</text>
</comment>
<organism evidence="1 2">
    <name type="scientific">Duganella guangzhouensis</name>
    <dbReference type="NCBI Taxonomy" id="2666084"/>
    <lineage>
        <taxon>Bacteria</taxon>
        <taxon>Pseudomonadati</taxon>
        <taxon>Pseudomonadota</taxon>
        <taxon>Betaproteobacteria</taxon>
        <taxon>Burkholderiales</taxon>
        <taxon>Oxalobacteraceae</taxon>
        <taxon>Telluria group</taxon>
        <taxon>Duganella</taxon>
    </lineage>
</organism>
<accession>A0A6I2L838</accession>
<dbReference type="EMBL" id="WKJK01000026">
    <property type="protein sequence ID" value="MRW94361.1"/>
    <property type="molecule type" value="Genomic_DNA"/>
</dbReference>
<dbReference type="AlphaFoldDB" id="A0A6I2L838"/>
<sequence length="304" mass="33685">MTHTLAAVFETRAEANHAKDELIHHGYDSDSIKVHDSGSVAGTARINDDESILGTIKQMFSQMIGRDHADQHVYAEALNRGHTVLALETATLDAAERAADLIEDFNPIDIDEHETMWRASGWGAADVLRAGLLQTSVGAAQHSAPEQHGIRPREDAVVFARSEQVVQAPGSLQRGSVTSGTVPPAAEAVADIQNTVQRSGMRIYPKGEANEDTLRILRGNDDQADDDYFRSHWEKTLSYTGGTYQEFDPAYRHAQSLAGNPGYRDKEWNDVEPELRSSWEKQYPQSTWDKFKAAVKEGWDRITG</sequence>
<name>A0A6I2L838_9BURK</name>
<keyword evidence="2" id="KW-1185">Reference proteome</keyword>
<dbReference type="RefSeq" id="WP_154383240.1">
    <property type="nucleotide sequence ID" value="NZ_WKJK01000026.1"/>
</dbReference>
<reference evidence="1 2" key="1">
    <citation type="submission" date="2019-11" db="EMBL/GenBank/DDBJ databases">
        <title>Novel species isolated from a subtropical stream in China.</title>
        <authorList>
            <person name="Lu H."/>
        </authorList>
    </citation>
    <scope>NUCLEOTIDE SEQUENCE [LARGE SCALE GENOMIC DNA]</scope>
    <source>
        <strain evidence="1 2">FT80W</strain>
    </source>
</reference>
<proteinExistence type="predicted"/>
<evidence type="ECO:0000313" key="2">
    <source>
        <dbReference type="Proteomes" id="UP000433309"/>
    </source>
</evidence>
<gene>
    <name evidence="1" type="ORF">GJ699_30750</name>
</gene>
<protein>
    <submittedName>
        <fullName evidence="1">Uncharacterized protein</fullName>
    </submittedName>
</protein>
<dbReference type="Proteomes" id="UP000433309">
    <property type="component" value="Unassembled WGS sequence"/>
</dbReference>
<evidence type="ECO:0000313" key="1">
    <source>
        <dbReference type="EMBL" id="MRW94361.1"/>
    </source>
</evidence>